<proteinExistence type="predicted"/>
<keyword evidence="2" id="KW-1185">Reference proteome</keyword>
<gene>
    <name evidence="1" type="ORF">ILEXP_LOCUS36613</name>
</gene>
<comment type="caution">
    <text evidence="1">The sequence shown here is derived from an EMBL/GenBank/DDBJ whole genome shotgun (WGS) entry which is preliminary data.</text>
</comment>
<name>A0ABC8TD81_9AQUA</name>
<evidence type="ECO:0000313" key="2">
    <source>
        <dbReference type="Proteomes" id="UP001642360"/>
    </source>
</evidence>
<evidence type="ECO:0000313" key="1">
    <source>
        <dbReference type="EMBL" id="CAK9167348.1"/>
    </source>
</evidence>
<reference evidence="1 2" key="1">
    <citation type="submission" date="2024-02" db="EMBL/GenBank/DDBJ databases">
        <authorList>
            <person name="Vignale AGUSTIN F."/>
            <person name="Sosa J E."/>
            <person name="Modenutti C."/>
        </authorList>
    </citation>
    <scope>NUCLEOTIDE SEQUENCE [LARGE SCALE GENOMIC DNA]</scope>
</reference>
<dbReference type="AlphaFoldDB" id="A0ABC8TD81"/>
<accession>A0ABC8TD81</accession>
<protein>
    <submittedName>
        <fullName evidence="1">Uncharacterized protein</fullName>
    </submittedName>
</protein>
<sequence length="308" mass="34488">MPPSISLIAQTSSILEIPLITQIPSLVRFPLTSNHSLTDHVSLIGQIPLSSGEKVCESDVSKMRNSLVVETNVSNSTKSLLVMMNSLKPVKRVVYNNSELGMYWTSEETQELSSKFQQTLIGKCAYGKPSLRGKLDYKKVDSRKEIMAEVHRNKGKKFFKQKDVMQEVDVGNRFNILEEHQGIDECLHMKLGECSMGNMEPLLHKEDVSNKVSKNVEIISNELVGNDDMVVDLNDDPGVNVEVMHDGRIEMNQEERHENDVHDNSNAGLQSQQDLDGLEREVQVGIFDTSLNEAGGISGNLCNENRQF</sequence>
<organism evidence="1 2">
    <name type="scientific">Ilex paraguariensis</name>
    <name type="common">yerba mate</name>
    <dbReference type="NCBI Taxonomy" id="185542"/>
    <lineage>
        <taxon>Eukaryota</taxon>
        <taxon>Viridiplantae</taxon>
        <taxon>Streptophyta</taxon>
        <taxon>Embryophyta</taxon>
        <taxon>Tracheophyta</taxon>
        <taxon>Spermatophyta</taxon>
        <taxon>Magnoliopsida</taxon>
        <taxon>eudicotyledons</taxon>
        <taxon>Gunneridae</taxon>
        <taxon>Pentapetalae</taxon>
        <taxon>asterids</taxon>
        <taxon>campanulids</taxon>
        <taxon>Aquifoliales</taxon>
        <taxon>Aquifoliaceae</taxon>
        <taxon>Ilex</taxon>
    </lineage>
</organism>
<dbReference type="EMBL" id="CAUOFW020004813">
    <property type="protein sequence ID" value="CAK9167348.1"/>
    <property type="molecule type" value="Genomic_DNA"/>
</dbReference>
<dbReference type="Proteomes" id="UP001642360">
    <property type="component" value="Unassembled WGS sequence"/>
</dbReference>